<dbReference type="Pfam" id="PF13391">
    <property type="entry name" value="HNH_2"/>
    <property type="match status" value="1"/>
</dbReference>
<dbReference type="OrthoDB" id="3899222at2759"/>
<name>A0A8E2E8Y5_9PEZI</name>
<dbReference type="InterPro" id="IPR003615">
    <property type="entry name" value="HNH_nuc"/>
</dbReference>
<feature type="domain" description="HNH nuclease" evidence="1">
    <location>
        <begin position="9"/>
        <end position="91"/>
    </location>
</feature>
<sequence length="201" mass="23690">CCERDQEECVLTMAGKPINVAHIYPFSMRYEYNAVNQPTPSFWTILRLFWTKERVDTWYNTIFPLGTEACHNLICLCPSAHRYWEKAYFALKPIRISDDKRRLDIQFFWLPLYNHASQVRILQRPSLPSGLDRGPYFTKLWNVYTEKKICSGDEIFLETDDPVARPLPDFRLLEMQWFLHRVTAISGAAEPQDDFRGDDSD</sequence>
<evidence type="ECO:0000313" key="3">
    <source>
        <dbReference type="Proteomes" id="UP000250266"/>
    </source>
</evidence>
<gene>
    <name evidence="2" type="ORF">K432DRAFT_270588</name>
</gene>
<organism evidence="2 3">
    <name type="scientific">Lepidopterella palustris CBS 459.81</name>
    <dbReference type="NCBI Taxonomy" id="1314670"/>
    <lineage>
        <taxon>Eukaryota</taxon>
        <taxon>Fungi</taxon>
        <taxon>Dikarya</taxon>
        <taxon>Ascomycota</taxon>
        <taxon>Pezizomycotina</taxon>
        <taxon>Dothideomycetes</taxon>
        <taxon>Pleosporomycetidae</taxon>
        <taxon>Mytilinidiales</taxon>
        <taxon>Argynnaceae</taxon>
        <taxon>Lepidopterella</taxon>
    </lineage>
</organism>
<evidence type="ECO:0000259" key="1">
    <source>
        <dbReference type="Pfam" id="PF13391"/>
    </source>
</evidence>
<dbReference type="AlphaFoldDB" id="A0A8E2E8Y5"/>
<accession>A0A8E2E8Y5</accession>
<dbReference type="Proteomes" id="UP000250266">
    <property type="component" value="Unassembled WGS sequence"/>
</dbReference>
<keyword evidence="3" id="KW-1185">Reference proteome</keyword>
<protein>
    <recommendedName>
        <fullName evidence="1">HNH nuclease domain-containing protein</fullName>
    </recommendedName>
</protein>
<dbReference type="EMBL" id="KV745014">
    <property type="protein sequence ID" value="OCK79258.1"/>
    <property type="molecule type" value="Genomic_DNA"/>
</dbReference>
<proteinExistence type="predicted"/>
<feature type="non-terminal residue" evidence="2">
    <location>
        <position position="1"/>
    </location>
</feature>
<reference evidence="2 3" key="1">
    <citation type="journal article" date="2016" name="Nat. Commun.">
        <title>Ectomycorrhizal ecology is imprinted in the genome of the dominant symbiotic fungus Cenococcum geophilum.</title>
        <authorList>
            <consortium name="DOE Joint Genome Institute"/>
            <person name="Peter M."/>
            <person name="Kohler A."/>
            <person name="Ohm R.A."/>
            <person name="Kuo A."/>
            <person name="Krutzmann J."/>
            <person name="Morin E."/>
            <person name="Arend M."/>
            <person name="Barry K.W."/>
            <person name="Binder M."/>
            <person name="Choi C."/>
            <person name="Clum A."/>
            <person name="Copeland A."/>
            <person name="Grisel N."/>
            <person name="Haridas S."/>
            <person name="Kipfer T."/>
            <person name="LaButti K."/>
            <person name="Lindquist E."/>
            <person name="Lipzen A."/>
            <person name="Maire R."/>
            <person name="Meier B."/>
            <person name="Mihaltcheva S."/>
            <person name="Molinier V."/>
            <person name="Murat C."/>
            <person name="Poggeler S."/>
            <person name="Quandt C.A."/>
            <person name="Sperisen C."/>
            <person name="Tritt A."/>
            <person name="Tisserant E."/>
            <person name="Crous P.W."/>
            <person name="Henrissat B."/>
            <person name="Nehls U."/>
            <person name="Egli S."/>
            <person name="Spatafora J.W."/>
            <person name="Grigoriev I.V."/>
            <person name="Martin F.M."/>
        </authorList>
    </citation>
    <scope>NUCLEOTIDE SEQUENCE [LARGE SCALE GENOMIC DNA]</scope>
    <source>
        <strain evidence="2 3">CBS 459.81</strain>
    </source>
</reference>
<evidence type="ECO:0000313" key="2">
    <source>
        <dbReference type="EMBL" id="OCK79258.1"/>
    </source>
</evidence>
<feature type="non-terminal residue" evidence="2">
    <location>
        <position position="201"/>
    </location>
</feature>